<dbReference type="Proteomes" id="UP000012047">
    <property type="component" value="Unassembled WGS sequence"/>
</dbReference>
<organism evidence="20 21">
    <name type="scientific">Acinetobacter johnsonii SH046</name>
    <dbReference type="NCBI Taxonomy" id="575586"/>
    <lineage>
        <taxon>Bacteria</taxon>
        <taxon>Pseudomonadati</taxon>
        <taxon>Pseudomonadota</taxon>
        <taxon>Gammaproteobacteria</taxon>
        <taxon>Moraxellales</taxon>
        <taxon>Moraxellaceae</taxon>
        <taxon>Acinetobacter</taxon>
    </lineage>
</organism>
<dbReference type="PROSITE" id="PS52016">
    <property type="entry name" value="TONB_DEPENDENT_REC_3"/>
    <property type="match status" value="1"/>
</dbReference>
<evidence type="ECO:0000256" key="16">
    <source>
        <dbReference type="RuleBase" id="RU003357"/>
    </source>
</evidence>
<keyword evidence="12 20" id="KW-0675">Receptor</keyword>
<dbReference type="AlphaFoldDB" id="D0SCM5"/>
<feature type="chain" id="PRO_5003016150" evidence="17">
    <location>
        <begin position="37"/>
        <end position="745"/>
    </location>
</feature>
<dbReference type="NCBIfam" id="TIGR01783">
    <property type="entry name" value="TonB-siderophor"/>
    <property type="match status" value="1"/>
</dbReference>
<dbReference type="InterPro" id="IPR036942">
    <property type="entry name" value="Beta-barrel_TonB_sf"/>
</dbReference>
<sequence length="745" mass="82729">MFKRPLSTQKPLYLAMQIIFLSSTAMLSAMLSTTHAKTVEEGDSNTTSQPNAQLATITLTAQDKTAVTENTGSYTTSSTNTATKVNLSLRETPQTVKVYTREYLDDRNIASFQDLMSNITGVSTIRTDERQRSFARGFEIDYYLVDGMPSNLTLGAGDPDLSIYDRVEVVKGASGLMTGAGSPAMALNLIRKRANAKEFTGKVEASVGSWDSYSSSADLSAPLNSDGSLRGRVFVKHSDEKSFMDFYEKERNVAYGAIDYDISEKTSLSLAASYQELNRDGVRWGGLPAFYTDGTKTNFDRSSIVSSDWTFWDVKSTALFANLKQNLFNDVDLNVAYSYRRDDTDSFIFYTAGKVTKATNTIPIENASVYRDQKRNDENNVDVYITAPFTLAGRNQEIVLGGSWNKTQLKKNTYGQTFDPTSPALTKQNLIDLLGQDVIDFNHMNTRLIGSLEMDKTNPLNSTTQTAGYISGKFHILDPLKAVAGLRVSNWEYESETHTTDRKFENQLTPYAGLIFDFAPNYSWYASYTSIFKPQTNRDQSGDYLDPVEGKTYETGVKGEFLDKRLNAGLSVFRIEQSNAAQALLKADGTNVKVDGTTNENAYYGTDGVVSKGVELNIDGEINDNWGLSFGVANFDAKDAKGDDYNPTNSRTTADVFVKYKNDSWYAGAGLNYYSKIYIGTGATRVDRGDLYLANAMLGYKFDENMSMQANVNNIFDKKYYEGIGPNAMAWGDPRNATLSFHYKF</sequence>
<evidence type="ECO:0000259" key="18">
    <source>
        <dbReference type="Pfam" id="PF00593"/>
    </source>
</evidence>
<dbReference type="PROSITE" id="PS01156">
    <property type="entry name" value="TONB_DEPENDENT_REC_2"/>
    <property type="match status" value="1"/>
</dbReference>
<evidence type="ECO:0000256" key="5">
    <source>
        <dbReference type="ARBA" id="ARBA00022496"/>
    </source>
</evidence>
<evidence type="ECO:0000256" key="17">
    <source>
        <dbReference type="SAM" id="SignalP"/>
    </source>
</evidence>
<evidence type="ECO:0000256" key="10">
    <source>
        <dbReference type="ARBA" id="ARBA00023077"/>
    </source>
</evidence>
<evidence type="ECO:0000256" key="3">
    <source>
        <dbReference type="ARBA" id="ARBA00022448"/>
    </source>
</evidence>
<dbReference type="Gene3D" id="2.170.130.10">
    <property type="entry name" value="TonB-dependent receptor, plug domain"/>
    <property type="match status" value="1"/>
</dbReference>
<evidence type="ECO:0000256" key="11">
    <source>
        <dbReference type="ARBA" id="ARBA00023136"/>
    </source>
</evidence>
<dbReference type="GO" id="GO:0015344">
    <property type="term" value="F:siderophore uptake transmembrane transporter activity"/>
    <property type="evidence" value="ECO:0007669"/>
    <property type="project" value="TreeGrafter"/>
</dbReference>
<evidence type="ECO:0000256" key="1">
    <source>
        <dbReference type="ARBA" id="ARBA00004571"/>
    </source>
</evidence>
<dbReference type="InterPro" id="IPR037066">
    <property type="entry name" value="Plug_dom_sf"/>
</dbReference>
<keyword evidence="4 14" id="KW-1134">Transmembrane beta strand</keyword>
<dbReference type="InterPro" id="IPR010917">
    <property type="entry name" value="TonB_rcpt_CS"/>
</dbReference>
<gene>
    <name evidence="20" type="ORF">HMPREF0016_01598</name>
</gene>
<accession>D0SCM5</accession>
<evidence type="ECO:0000256" key="2">
    <source>
        <dbReference type="ARBA" id="ARBA00009810"/>
    </source>
</evidence>
<dbReference type="PANTHER" id="PTHR32552:SF74">
    <property type="entry name" value="HYDROXAMATE SIDEROPHORE RECEPTOR FHUE"/>
    <property type="match status" value="1"/>
</dbReference>
<evidence type="ECO:0000256" key="13">
    <source>
        <dbReference type="ARBA" id="ARBA00023237"/>
    </source>
</evidence>
<evidence type="ECO:0000256" key="8">
    <source>
        <dbReference type="ARBA" id="ARBA00023004"/>
    </source>
</evidence>
<evidence type="ECO:0000256" key="7">
    <source>
        <dbReference type="ARBA" id="ARBA00022729"/>
    </source>
</evidence>
<dbReference type="GO" id="GO:0015891">
    <property type="term" value="P:siderophore transport"/>
    <property type="evidence" value="ECO:0007669"/>
    <property type="project" value="InterPro"/>
</dbReference>
<dbReference type="InterPro" id="IPR012910">
    <property type="entry name" value="Plug_dom"/>
</dbReference>
<dbReference type="InterPro" id="IPR000531">
    <property type="entry name" value="Beta-barrel_TonB"/>
</dbReference>
<proteinExistence type="inferred from homology"/>
<dbReference type="RefSeq" id="WP_005400718.1">
    <property type="nucleotide sequence ID" value="NZ_GG704965.1"/>
</dbReference>
<dbReference type="GO" id="GO:0038023">
    <property type="term" value="F:signaling receptor activity"/>
    <property type="evidence" value="ECO:0007669"/>
    <property type="project" value="InterPro"/>
</dbReference>
<dbReference type="Pfam" id="PF07715">
    <property type="entry name" value="Plug"/>
    <property type="match status" value="1"/>
</dbReference>
<keyword evidence="7 17" id="KW-0732">Signal</keyword>
<evidence type="ECO:0000256" key="9">
    <source>
        <dbReference type="ARBA" id="ARBA00023065"/>
    </source>
</evidence>
<dbReference type="SUPFAM" id="SSF56935">
    <property type="entry name" value="Porins"/>
    <property type="match status" value="1"/>
</dbReference>
<dbReference type="Pfam" id="PF00593">
    <property type="entry name" value="TonB_dep_Rec_b-barrel"/>
    <property type="match status" value="1"/>
</dbReference>
<evidence type="ECO:0000313" key="20">
    <source>
        <dbReference type="EMBL" id="EEY96907.1"/>
    </source>
</evidence>
<dbReference type="PANTHER" id="PTHR32552">
    <property type="entry name" value="FERRICHROME IRON RECEPTOR-RELATED"/>
    <property type="match status" value="1"/>
</dbReference>
<keyword evidence="3 14" id="KW-0813">Transport</keyword>
<comment type="similarity">
    <text evidence="2 14 16">Belongs to the TonB-dependent receptor family.</text>
</comment>
<dbReference type="FunFam" id="2.170.130.10:FF:000010">
    <property type="entry name" value="Ferripyoverdine receptor"/>
    <property type="match status" value="1"/>
</dbReference>
<dbReference type="HOGENOM" id="CLU_008287_9_3_6"/>
<feature type="short sequence motif" description="TonB C-terminal box" evidence="15">
    <location>
        <begin position="728"/>
        <end position="745"/>
    </location>
</feature>
<dbReference type="eggNOG" id="COG4773">
    <property type="taxonomic scope" value="Bacteria"/>
</dbReference>
<feature type="signal peptide" evidence="17">
    <location>
        <begin position="1"/>
        <end position="36"/>
    </location>
</feature>
<dbReference type="GO" id="GO:0009279">
    <property type="term" value="C:cell outer membrane"/>
    <property type="evidence" value="ECO:0007669"/>
    <property type="project" value="UniProtKB-SubCell"/>
</dbReference>
<evidence type="ECO:0000313" key="21">
    <source>
        <dbReference type="Proteomes" id="UP000012047"/>
    </source>
</evidence>
<keyword evidence="11 14" id="KW-0472">Membrane</keyword>
<name>D0SCM5_ACIJO</name>
<dbReference type="Gene3D" id="2.40.170.20">
    <property type="entry name" value="TonB-dependent receptor, beta-barrel domain"/>
    <property type="match status" value="1"/>
</dbReference>
<feature type="domain" description="TonB-dependent receptor plug" evidence="19">
    <location>
        <begin position="89"/>
        <end position="184"/>
    </location>
</feature>
<keyword evidence="5" id="KW-0410">Iron transport</keyword>
<evidence type="ECO:0000256" key="15">
    <source>
        <dbReference type="PROSITE-ProRule" id="PRU10144"/>
    </source>
</evidence>
<keyword evidence="6 14" id="KW-0812">Transmembrane</keyword>
<evidence type="ECO:0000256" key="12">
    <source>
        <dbReference type="ARBA" id="ARBA00023170"/>
    </source>
</evidence>
<reference evidence="21" key="1">
    <citation type="journal article" date="2012" name="PLoS ONE">
        <title>The success of Acinetobacter species; genetic, metabolic and virulence attributes.</title>
        <authorList>
            <person name="Peleg A.Y."/>
            <person name="de Breij A."/>
            <person name="Adams M.D."/>
            <person name="Cerqueira G.M."/>
            <person name="Mocali S."/>
            <person name="Galardini M."/>
            <person name="Nibbering P.H."/>
            <person name="Earl A.M."/>
            <person name="Ward D.V."/>
            <person name="Paterson D.L."/>
            <person name="Seifert H."/>
            <person name="Dijkshoorn L."/>
        </authorList>
    </citation>
    <scope>NUCLEOTIDE SEQUENCE [LARGE SCALE GENOMIC DNA]</scope>
    <source>
        <strain evidence="21">SH046</strain>
    </source>
</reference>
<comment type="subcellular location">
    <subcellularLocation>
        <location evidence="1 14">Cell outer membrane</location>
        <topology evidence="1 14">Multi-pass membrane protein</topology>
    </subcellularLocation>
</comment>
<dbReference type="InterPro" id="IPR039426">
    <property type="entry name" value="TonB-dep_rcpt-like"/>
</dbReference>
<protein>
    <submittedName>
        <fullName evidence="20">TonB-dependent siderophore receptor</fullName>
    </submittedName>
</protein>
<keyword evidence="8" id="KW-0408">Iron</keyword>
<dbReference type="EMBL" id="GG704965">
    <property type="protein sequence ID" value="EEY96907.1"/>
    <property type="molecule type" value="Genomic_DNA"/>
</dbReference>
<keyword evidence="9" id="KW-0406">Ion transport</keyword>
<feature type="domain" description="TonB-dependent receptor-like beta-barrel" evidence="18">
    <location>
        <begin position="281"/>
        <end position="715"/>
    </location>
</feature>
<keyword evidence="13 14" id="KW-0998">Cell outer membrane</keyword>
<keyword evidence="10 16" id="KW-0798">TonB box</keyword>
<evidence type="ECO:0000259" key="19">
    <source>
        <dbReference type="Pfam" id="PF07715"/>
    </source>
</evidence>
<evidence type="ECO:0000256" key="4">
    <source>
        <dbReference type="ARBA" id="ARBA00022452"/>
    </source>
</evidence>
<dbReference type="InterPro" id="IPR010105">
    <property type="entry name" value="TonB_sidphr_rcpt"/>
</dbReference>
<dbReference type="CDD" id="cd01347">
    <property type="entry name" value="ligand_gated_channel"/>
    <property type="match status" value="1"/>
</dbReference>
<evidence type="ECO:0000256" key="14">
    <source>
        <dbReference type="PROSITE-ProRule" id="PRU01360"/>
    </source>
</evidence>
<evidence type="ECO:0000256" key="6">
    <source>
        <dbReference type="ARBA" id="ARBA00022692"/>
    </source>
</evidence>